<accession>A0A5C1QFQ4</accession>
<evidence type="ECO:0000313" key="1">
    <source>
        <dbReference type="EMBL" id="QEN06198.1"/>
    </source>
</evidence>
<evidence type="ECO:0000313" key="2">
    <source>
        <dbReference type="Proteomes" id="UP000323824"/>
    </source>
</evidence>
<sequence length="199" mass="23174">MSIKSLLEISIDSIKNYKTLIDGHKSNKEYGNDIVSSYNILGDNIEALSEEIDDIFSSDESYTTHFESDDIQDYISLQLNNAFDDYEELKKQKKCEEKVSLAYEWLFEVMLFTTDDEELKSKITLNKNDIKIVDSKVNLSDKIKEKSRVKIEIEYDGQIEDIVLVVEEIVDDYLYCYLGDKENEEDLIIFNSNKVLEVK</sequence>
<protein>
    <submittedName>
        <fullName evidence="1">Uncharacterized protein</fullName>
    </submittedName>
</protein>
<dbReference type="EMBL" id="CP035807">
    <property type="protein sequence ID" value="QEN06198.1"/>
    <property type="molecule type" value="Genomic_DNA"/>
</dbReference>
<dbReference type="RefSeq" id="WP_149569431.1">
    <property type="nucleotide sequence ID" value="NZ_CP035807.1"/>
</dbReference>
<gene>
    <name evidence="1" type="ORF">EW093_16395</name>
</gene>
<reference evidence="1 2" key="1">
    <citation type="submission" date="2019-02" db="EMBL/GenBank/DDBJ databases">
        <authorList>
            <person name="Fomenkov A."/>
            <person name="Dubinina G."/>
            <person name="Grabovich M."/>
            <person name="Vincze T."/>
            <person name="Roberts R.J."/>
        </authorList>
    </citation>
    <scope>NUCLEOTIDE SEQUENCE [LARGE SCALE GENOMIC DNA]</scope>
    <source>
        <strain evidence="1 2">P</strain>
    </source>
</reference>
<dbReference type="Proteomes" id="UP000323824">
    <property type="component" value="Chromosome"/>
</dbReference>
<proteinExistence type="predicted"/>
<dbReference type="AlphaFoldDB" id="A0A5C1QFQ4"/>
<dbReference type="KEGG" id="sper:EW093_16395"/>
<keyword evidence="2" id="KW-1185">Reference proteome</keyword>
<name>A0A5C1QFQ4_9SPIO</name>
<reference evidence="1 2" key="2">
    <citation type="submission" date="2019-09" db="EMBL/GenBank/DDBJ databases">
        <title>Complete Genome Sequence and Methylome Analysis of free living Spirochaetas.</title>
        <authorList>
            <person name="Leshcheva N."/>
            <person name="Mikheeva N."/>
        </authorList>
    </citation>
    <scope>NUCLEOTIDE SEQUENCE [LARGE SCALE GENOMIC DNA]</scope>
    <source>
        <strain evidence="1 2">P</strain>
    </source>
</reference>
<organism evidence="1 2">
    <name type="scientific">Thiospirochaeta perfilievii</name>
    <dbReference type="NCBI Taxonomy" id="252967"/>
    <lineage>
        <taxon>Bacteria</taxon>
        <taxon>Pseudomonadati</taxon>
        <taxon>Spirochaetota</taxon>
        <taxon>Spirochaetia</taxon>
        <taxon>Spirochaetales</taxon>
        <taxon>Spirochaetaceae</taxon>
        <taxon>Thiospirochaeta</taxon>
    </lineage>
</organism>